<dbReference type="OrthoDB" id="3541472at2759"/>
<dbReference type="EMBL" id="KN838622">
    <property type="protein sequence ID" value="KIK00591.1"/>
    <property type="molecule type" value="Genomic_DNA"/>
</dbReference>
<dbReference type="InterPro" id="IPR032675">
    <property type="entry name" value="LRR_dom_sf"/>
</dbReference>
<evidence type="ECO:0000313" key="2">
    <source>
        <dbReference type="EMBL" id="KIK00591.1"/>
    </source>
</evidence>
<name>A0A0C9X6D4_9AGAR</name>
<keyword evidence="3" id="KW-1185">Reference proteome</keyword>
<sequence length="516" mass="57137">MSALDSLAPELIQKIGTELGNNVTELRLVCKRMSSILESHILRSIAIDITKPRLDVGISQLTTLATQGNHAATATHELHIRYLCPSKDPSDRSPTWVFEPDTEKWVEQLPTPHPEVKIAEEKMQAMLQVAIASLSNLRSLKWNIGGYDSKWTPTAVMNAVKTLPLLESLELIVESFNMADLQLQSLRNLQSIKISSPMNESFVKIVEPLSLLIAKSPNLHTLHLGPTYGPTGSLHRLLRNCPPNIILPLKHLGLQGFSLKLDSITLPHLHRLTSLTLHNSTRSESDPDGAYVSKAESSHSDEIWAILKTTDVRLDGIDVNHISTTLLDYISSYSGLKKLHLAPINLQTQGQSDLAANQFYNLCLGKHMSSLEELIVMAEYEGGWCLGDQALVVISLCKKLKILEGSLVSAALDDAVKSLIDVTTQLPRMEKLTIYPANLEDFRWSICGYPVMGHFQYVRAQLSRCIREYEVTESSKPVPLILVDSRKFVMAPSEGAGSAGGAYRYQCDSDEPDDSE</sequence>
<evidence type="ECO:0000256" key="1">
    <source>
        <dbReference type="SAM" id="MobiDB-lite"/>
    </source>
</evidence>
<reference evidence="2 3" key="1">
    <citation type="submission" date="2014-04" db="EMBL/GenBank/DDBJ databases">
        <authorList>
            <consortium name="DOE Joint Genome Institute"/>
            <person name="Kuo A."/>
            <person name="Kohler A."/>
            <person name="Nagy L.G."/>
            <person name="Floudas D."/>
            <person name="Copeland A."/>
            <person name="Barry K.W."/>
            <person name="Cichocki N."/>
            <person name="Veneault-Fourrey C."/>
            <person name="LaButti K."/>
            <person name="Lindquist E.A."/>
            <person name="Lipzen A."/>
            <person name="Lundell T."/>
            <person name="Morin E."/>
            <person name="Murat C."/>
            <person name="Sun H."/>
            <person name="Tunlid A."/>
            <person name="Henrissat B."/>
            <person name="Grigoriev I.V."/>
            <person name="Hibbett D.S."/>
            <person name="Martin F."/>
            <person name="Nordberg H.P."/>
            <person name="Cantor M.N."/>
            <person name="Hua S.X."/>
        </authorList>
    </citation>
    <scope>NUCLEOTIDE SEQUENCE [LARGE SCALE GENOMIC DNA]</scope>
    <source>
        <strain evidence="2 3">LaAM-08-1</strain>
    </source>
</reference>
<dbReference type="STRING" id="1095629.A0A0C9X6D4"/>
<organism evidence="2 3">
    <name type="scientific">Laccaria amethystina LaAM-08-1</name>
    <dbReference type="NCBI Taxonomy" id="1095629"/>
    <lineage>
        <taxon>Eukaryota</taxon>
        <taxon>Fungi</taxon>
        <taxon>Dikarya</taxon>
        <taxon>Basidiomycota</taxon>
        <taxon>Agaricomycotina</taxon>
        <taxon>Agaricomycetes</taxon>
        <taxon>Agaricomycetidae</taxon>
        <taxon>Agaricales</taxon>
        <taxon>Agaricineae</taxon>
        <taxon>Hydnangiaceae</taxon>
        <taxon>Laccaria</taxon>
    </lineage>
</organism>
<protein>
    <recommendedName>
        <fullName evidence="4">F-box domain-containing protein</fullName>
    </recommendedName>
</protein>
<dbReference type="AlphaFoldDB" id="A0A0C9X6D4"/>
<evidence type="ECO:0000313" key="3">
    <source>
        <dbReference type="Proteomes" id="UP000054477"/>
    </source>
</evidence>
<feature type="region of interest" description="Disordered" evidence="1">
    <location>
        <begin position="493"/>
        <end position="516"/>
    </location>
</feature>
<evidence type="ECO:0008006" key="4">
    <source>
        <dbReference type="Google" id="ProtNLM"/>
    </source>
</evidence>
<dbReference type="HOGENOM" id="CLU_024210_0_0_1"/>
<proteinExistence type="predicted"/>
<dbReference type="Proteomes" id="UP000054477">
    <property type="component" value="Unassembled WGS sequence"/>
</dbReference>
<gene>
    <name evidence="2" type="ORF">K443DRAFT_679058</name>
</gene>
<dbReference type="Gene3D" id="3.80.10.10">
    <property type="entry name" value="Ribonuclease Inhibitor"/>
    <property type="match status" value="1"/>
</dbReference>
<dbReference type="SUPFAM" id="SSF52047">
    <property type="entry name" value="RNI-like"/>
    <property type="match status" value="1"/>
</dbReference>
<accession>A0A0C9X6D4</accession>
<reference evidence="3" key="2">
    <citation type="submission" date="2015-01" db="EMBL/GenBank/DDBJ databases">
        <title>Evolutionary Origins and Diversification of the Mycorrhizal Mutualists.</title>
        <authorList>
            <consortium name="DOE Joint Genome Institute"/>
            <consortium name="Mycorrhizal Genomics Consortium"/>
            <person name="Kohler A."/>
            <person name="Kuo A."/>
            <person name="Nagy L.G."/>
            <person name="Floudas D."/>
            <person name="Copeland A."/>
            <person name="Barry K.W."/>
            <person name="Cichocki N."/>
            <person name="Veneault-Fourrey C."/>
            <person name="LaButti K."/>
            <person name="Lindquist E.A."/>
            <person name="Lipzen A."/>
            <person name="Lundell T."/>
            <person name="Morin E."/>
            <person name="Murat C."/>
            <person name="Riley R."/>
            <person name="Ohm R."/>
            <person name="Sun H."/>
            <person name="Tunlid A."/>
            <person name="Henrissat B."/>
            <person name="Grigoriev I.V."/>
            <person name="Hibbett D.S."/>
            <person name="Martin F."/>
        </authorList>
    </citation>
    <scope>NUCLEOTIDE SEQUENCE [LARGE SCALE GENOMIC DNA]</scope>
    <source>
        <strain evidence="3">LaAM-08-1</strain>
    </source>
</reference>